<name>A0A8R1IMW1_CAEJA</name>
<keyword evidence="2" id="KW-1185">Reference proteome</keyword>
<sequence>MFKKLHENLGALLRLGKEALCRPAKWPHSGIVKSLQNPPHSPSPSSPLLHQTQRFLQNLANPLLPPVLAFQ</sequence>
<reference evidence="1" key="2">
    <citation type="submission" date="2022-06" db="UniProtKB">
        <authorList>
            <consortium name="EnsemblMetazoa"/>
        </authorList>
    </citation>
    <scope>IDENTIFICATION</scope>
    <source>
        <strain evidence="1">DF5081</strain>
    </source>
</reference>
<dbReference type="EnsemblMetazoa" id="CJA36215.1">
    <property type="protein sequence ID" value="CJA36215.1"/>
    <property type="gene ID" value="WBGene00212062"/>
</dbReference>
<reference evidence="2" key="1">
    <citation type="submission" date="2010-08" db="EMBL/GenBank/DDBJ databases">
        <authorList>
            <consortium name="Caenorhabditis japonica Sequencing Consortium"/>
            <person name="Wilson R.K."/>
        </authorList>
    </citation>
    <scope>NUCLEOTIDE SEQUENCE [LARGE SCALE GENOMIC DNA]</scope>
    <source>
        <strain evidence="2">DF5081</strain>
    </source>
</reference>
<dbReference type="AlphaFoldDB" id="A0A8R1IMW1"/>
<proteinExistence type="predicted"/>
<protein>
    <submittedName>
        <fullName evidence="1">Uncharacterized protein</fullName>
    </submittedName>
</protein>
<accession>A0A8R1IMW1</accession>
<dbReference type="Proteomes" id="UP000005237">
    <property type="component" value="Unassembled WGS sequence"/>
</dbReference>
<evidence type="ECO:0000313" key="1">
    <source>
        <dbReference type="EnsemblMetazoa" id="CJA36215.1"/>
    </source>
</evidence>
<evidence type="ECO:0000313" key="2">
    <source>
        <dbReference type="Proteomes" id="UP000005237"/>
    </source>
</evidence>
<organism evidence="1 2">
    <name type="scientific">Caenorhabditis japonica</name>
    <dbReference type="NCBI Taxonomy" id="281687"/>
    <lineage>
        <taxon>Eukaryota</taxon>
        <taxon>Metazoa</taxon>
        <taxon>Ecdysozoa</taxon>
        <taxon>Nematoda</taxon>
        <taxon>Chromadorea</taxon>
        <taxon>Rhabditida</taxon>
        <taxon>Rhabditina</taxon>
        <taxon>Rhabditomorpha</taxon>
        <taxon>Rhabditoidea</taxon>
        <taxon>Rhabditidae</taxon>
        <taxon>Peloderinae</taxon>
        <taxon>Caenorhabditis</taxon>
    </lineage>
</organism>